<evidence type="ECO:0000313" key="2">
    <source>
        <dbReference type="Proteomes" id="UP000293863"/>
    </source>
</evidence>
<sequence length="232" mass="27075">MSNSINLLIKIFNCEKYRNEFLDGNLYISSLKKFAQMTDNNTKADFLEGITGQFQPNDIIITIKQSELGINHTIPPEDYSAPIYTSSNDTLGKLKALSFFSPSIELNNIENVNDAIRITDEMRNDFGEYVVVIHKSQEFIDRVLETAKKEKITHKTKLINYFPENETIEFDHQNFGFNKRQSYDFQKEFRIMFHTSEDSEHMRLNIGDIRDLCMVLTVDQFNNELEFKVEAI</sequence>
<organism evidence="1 2">
    <name type="scientific">Acinetobacter wuhouensis</name>
    <dbReference type="NCBI Taxonomy" id="1879050"/>
    <lineage>
        <taxon>Bacteria</taxon>
        <taxon>Pseudomonadati</taxon>
        <taxon>Pseudomonadota</taxon>
        <taxon>Gammaproteobacteria</taxon>
        <taxon>Moraxellales</taxon>
        <taxon>Moraxellaceae</taxon>
        <taxon>Acinetobacter</taxon>
    </lineage>
</organism>
<gene>
    <name evidence="1" type="ORF">EXU28_18720</name>
</gene>
<dbReference type="AlphaFoldDB" id="A0A4Q7AFU9"/>
<keyword evidence="2" id="KW-1185">Reference proteome</keyword>
<dbReference type="RefSeq" id="WP_130169030.1">
    <property type="nucleotide sequence ID" value="NZ_SGSQ01000058.1"/>
</dbReference>
<evidence type="ECO:0008006" key="3">
    <source>
        <dbReference type="Google" id="ProtNLM"/>
    </source>
</evidence>
<proteinExistence type="predicted"/>
<dbReference type="Proteomes" id="UP000293863">
    <property type="component" value="Unassembled WGS sequence"/>
</dbReference>
<comment type="caution">
    <text evidence="1">The sequence shown here is derived from an EMBL/GenBank/DDBJ whole genome shotgun (WGS) entry which is preliminary data.</text>
</comment>
<reference evidence="1 2" key="1">
    <citation type="submission" date="2019-02" db="EMBL/GenBank/DDBJ databases">
        <title>The Batch Genome Submission of Acinetobacter spp. strains.</title>
        <authorList>
            <person name="Qin J."/>
            <person name="Hu Y."/>
            <person name="Ye H."/>
            <person name="Wei L."/>
            <person name="Feng Y."/>
            <person name="Zong Z."/>
        </authorList>
    </citation>
    <scope>NUCLEOTIDE SEQUENCE [LARGE SCALE GENOMIC DNA]</scope>
    <source>
        <strain evidence="1 2">WCHAW060049</strain>
    </source>
</reference>
<accession>A0A4Q7AFU9</accession>
<name>A0A4Q7AFU9_9GAMM</name>
<protein>
    <recommendedName>
        <fullName evidence="3">DUF2971 domain-containing protein</fullName>
    </recommendedName>
</protein>
<evidence type="ECO:0000313" key="1">
    <source>
        <dbReference type="EMBL" id="RZG42711.1"/>
    </source>
</evidence>
<dbReference type="EMBL" id="SGSQ01000058">
    <property type="protein sequence ID" value="RZG42711.1"/>
    <property type="molecule type" value="Genomic_DNA"/>
</dbReference>